<evidence type="ECO:0000313" key="1">
    <source>
        <dbReference type="Proteomes" id="UP000887579"/>
    </source>
</evidence>
<evidence type="ECO:0000313" key="2">
    <source>
        <dbReference type="WBParaSite" id="ES5_v2.g17587.t1"/>
    </source>
</evidence>
<name>A0AC34FJY4_9BILA</name>
<dbReference type="Proteomes" id="UP000887579">
    <property type="component" value="Unplaced"/>
</dbReference>
<dbReference type="WBParaSite" id="ES5_v2.g17587.t1">
    <property type="protein sequence ID" value="ES5_v2.g17587.t1"/>
    <property type="gene ID" value="ES5_v2.g17587"/>
</dbReference>
<proteinExistence type="predicted"/>
<reference evidence="2" key="1">
    <citation type="submission" date="2022-11" db="UniProtKB">
        <authorList>
            <consortium name="WormBaseParasite"/>
        </authorList>
    </citation>
    <scope>IDENTIFICATION</scope>
</reference>
<organism evidence="1 2">
    <name type="scientific">Panagrolaimus sp. ES5</name>
    <dbReference type="NCBI Taxonomy" id="591445"/>
    <lineage>
        <taxon>Eukaryota</taxon>
        <taxon>Metazoa</taxon>
        <taxon>Ecdysozoa</taxon>
        <taxon>Nematoda</taxon>
        <taxon>Chromadorea</taxon>
        <taxon>Rhabditida</taxon>
        <taxon>Tylenchina</taxon>
        <taxon>Panagrolaimomorpha</taxon>
        <taxon>Panagrolaimoidea</taxon>
        <taxon>Panagrolaimidae</taxon>
        <taxon>Panagrolaimus</taxon>
    </lineage>
</organism>
<accession>A0AC34FJY4</accession>
<protein>
    <submittedName>
        <fullName evidence="2">Apple domain-containing protein</fullName>
    </submittedName>
</protein>
<sequence>MFITYLSVFLLFFIIPQSFATTEWFGDLRAQLNPPRSPPFYDVTYDDTDCPQGLQSNAIPDFVYFGAMIATLTVQEHTECLQHCNLEPKCHAVNFFEPMSYQEKGFCELLSETQFDNPRLMRPFRRAVYYEKIRCRRDDDEGADTVITKPATAAEERIPKDLNNQLNSRVPAARELAKMNSSGNEIKKPNASMAAMMKRLEAKVHEFNLRFRSRR</sequence>